<evidence type="ECO:0000313" key="2">
    <source>
        <dbReference type="Proteomes" id="UP001476798"/>
    </source>
</evidence>
<feature type="non-terminal residue" evidence="1">
    <location>
        <position position="1"/>
    </location>
</feature>
<protein>
    <submittedName>
        <fullName evidence="1">Uncharacterized protein</fullName>
    </submittedName>
</protein>
<dbReference type="Proteomes" id="UP001476798">
    <property type="component" value="Unassembled WGS sequence"/>
</dbReference>
<accession>A0ABV0MPF2</accession>
<evidence type="ECO:0000313" key="1">
    <source>
        <dbReference type="EMBL" id="MEQ2160984.1"/>
    </source>
</evidence>
<gene>
    <name evidence="1" type="ORF">GOODEAATRI_004991</name>
</gene>
<organism evidence="1 2">
    <name type="scientific">Goodea atripinnis</name>
    <dbReference type="NCBI Taxonomy" id="208336"/>
    <lineage>
        <taxon>Eukaryota</taxon>
        <taxon>Metazoa</taxon>
        <taxon>Chordata</taxon>
        <taxon>Craniata</taxon>
        <taxon>Vertebrata</taxon>
        <taxon>Euteleostomi</taxon>
        <taxon>Actinopterygii</taxon>
        <taxon>Neopterygii</taxon>
        <taxon>Teleostei</taxon>
        <taxon>Neoteleostei</taxon>
        <taxon>Acanthomorphata</taxon>
        <taxon>Ovalentaria</taxon>
        <taxon>Atherinomorphae</taxon>
        <taxon>Cyprinodontiformes</taxon>
        <taxon>Goodeidae</taxon>
        <taxon>Goodea</taxon>
    </lineage>
</organism>
<name>A0ABV0MPF2_9TELE</name>
<reference evidence="1 2" key="1">
    <citation type="submission" date="2021-06" db="EMBL/GenBank/DDBJ databases">
        <authorList>
            <person name="Palmer J.M."/>
        </authorList>
    </citation>
    <scope>NUCLEOTIDE SEQUENCE [LARGE SCALE GENOMIC DNA]</scope>
    <source>
        <strain evidence="1 2">GA_2019</strain>
        <tissue evidence="1">Muscle</tissue>
    </source>
</reference>
<sequence>DRRGPEWQCIYFNVTDKSRGKKPHGAAAGKRAPGRYVVDECDTFTVPLQECCSRRTLRCLGLEEHQTNSPLIPPDEASPEPVLPSTVGITNLLVAAHGAFAPITVSASLGDPPAVENYGRAQWTRRQTHPLILTLFAQSGGER</sequence>
<keyword evidence="2" id="KW-1185">Reference proteome</keyword>
<proteinExistence type="predicted"/>
<comment type="caution">
    <text evidence="1">The sequence shown here is derived from an EMBL/GenBank/DDBJ whole genome shotgun (WGS) entry which is preliminary data.</text>
</comment>
<dbReference type="EMBL" id="JAHRIO010010216">
    <property type="protein sequence ID" value="MEQ2160984.1"/>
    <property type="molecule type" value="Genomic_DNA"/>
</dbReference>